<proteinExistence type="predicted"/>
<comment type="caution">
    <text evidence="1">The sequence shown here is derived from an EMBL/GenBank/DDBJ whole genome shotgun (WGS) entry which is preliminary data.</text>
</comment>
<reference evidence="1 2" key="1">
    <citation type="submission" date="2019-03" db="EMBL/GenBank/DDBJ databases">
        <title>Genomic Encyclopedia of Type Strains, Phase IV (KMG-IV): sequencing the most valuable type-strain genomes for metagenomic binning, comparative biology and taxonomic classification.</title>
        <authorList>
            <person name="Goeker M."/>
        </authorList>
    </citation>
    <scope>NUCLEOTIDE SEQUENCE [LARGE SCALE GENOMIC DNA]</scope>
    <source>
        <strain evidence="1 2">DSM 25894</strain>
    </source>
</reference>
<organism evidence="1 2">
    <name type="scientific">Melghiribacillus thermohalophilus</name>
    <dbReference type="NCBI Taxonomy" id="1324956"/>
    <lineage>
        <taxon>Bacteria</taxon>
        <taxon>Bacillati</taxon>
        <taxon>Bacillota</taxon>
        <taxon>Bacilli</taxon>
        <taxon>Bacillales</taxon>
        <taxon>Bacillaceae</taxon>
        <taxon>Melghiribacillus</taxon>
    </lineage>
</organism>
<evidence type="ECO:0000313" key="1">
    <source>
        <dbReference type="EMBL" id="TCT26495.1"/>
    </source>
</evidence>
<evidence type="ECO:0000313" key="2">
    <source>
        <dbReference type="Proteomes" id="UP000294650"/>
    </source>
</evidence>
<keyword evidence="2" id="KW-1185">Reference proteome</keyword>
<accession>A0A4R3NCK4</accession>
<dbReference type="AlphaFoldDB" id="A0A4R3NCK4"/>
<sequence>MMQQEPKREPNVKELLHALYEKGKEKGQTSEKYIQQIIPMIKPLLQRKD</sequence>
<gene>
    <name evidence="1" type="ORF">EDD68_102197</name>
</gene>
<dbReference type="Proteomes" id="UP000294650">
    <property type="component" value="Unassembled WGS sequence"/>
</dbReference>
<name>A0A4R3NCK4_9BACI</name>
<protein>
    <submittedName>
        <fullName evidence="1">Uncharacterized protein</fullName>
    </submittedName>
</protein>
<dbReference type="EMBL" id="SMAN01000002">
    <property type="protein sequence ID" value="TCT26495.1"/>
    <property type="molecule type" value="Genomic_DNA"/>
</dbReference>